<gene>
    <name evidence="1" type="ORF">H7U12_20340</name>
</gene>
<proteinExistence type="predicted"/>
<name>A0ABR6VY31_9BACT</name>
<keyword evidence="2" id="KW-1185">Reference proteome</keyword>
<dbReference type="RefSeq" id="WP_186641549.1">
    <property type="nucleotide sequence ID" value="NZ_JACOAF010000044.1"/>
</dbReference>
<evidence type="ECO:0000313" key="2">
    <source>
        <dbReference type="Proteomes" id="UP000659698"/>
    </source>
</evidence>
<reference evidence="1 2" key="1">
    <citation type="journal article" date="2019" name="Int. J. Syst. Evol. Microbiol.">
        <title>Rufibacter sediminis sp. nov., isolated from freshwater lake sediment.</title>
        <authorList>
            <person name="Qu J.H."/>
            <person name="Zhang L.J."/>
            <person name="Fu Y.H."/>
            <person name="Li H.F."/>
        </authorList>
    </citation>
    <scope>NUCLEOTIDE SEQUENCE [LARGE SCALE GENOMIC DNA]</scope>
    <source>
        <strain evidence="1 2">H-1</strain>
    </source>
</reference>
<organism evidence="1 2">
    <name type="scientific">Rufibacter sediminis</name>
    <dbReference type="NCBI Taxonomy" id="2762756"/>
    <lineage>
        <taxon>Bacteria</taxon>
        <taxon>Pseudomonadati</taxon>
        <taxon>Bacteroidota</taxon>
        <taxon>Cytophagia</taxon>
        <taxon>Cytophagales</taxon>
        <taxon>Hymenobacteraceae</taxon>
        <taxon>Rufibacter</taxon>
    </lineage>
</organism>
<comment type="caution">
    <text evidence="1">The sequence shown here is derived from an EMBL/GenBank/DDBJ whole genome shotgun (WGS) entry which is preliminary data.</text>
</comment>
<dbReference type="EMBL" id="JACOAF010000044">
    <property type="protein sequence ID" value="MBC3542051.1"/>
    <property type="molecule type" value="Genomic_DNA"/>
</dbReference>
<protein>
    <submittedName>
        <fullName evidence="1">DUF4272 domain-containing protein</fullName>
    </submittedName>
</protein>
<evidence type="ECO:0000313" key="1">
    <source>
        <dbReference type="EMBL" id="MBC3542051.1"/>
    </source>
</evidence>
<dbReference type="Proteomes" id="UP000659698">
    <property type="component" value="Unassembled WGS sequence"/>
</dbReference>
<sequence>MWFNKKIKPEEIKLKNTKLLRSNGIDVIEHLPYLDHPDFRDAEQIAKRKMVQLAIFQLHLGAPNHIINKLIEANKLSDNLTSDELRYLQSEYQDLPEQDQIDIYWYVEAIWTFAWIGGLHNQLSLNTGVEDSLASMTPDIEKNESAEPYIKKFRLRSRLEIFEMLDKFYRAHWFARNNHLTGKESDKVDLDIIMERRKALEYTCYRAYEWDSISLDT</sequence>
<accession>A0ABR6VY31</accession>
<dbReference type="Pfam" id="PF14094">
    <property type="entry name" value="DUF4272"/>
    <property type="match status" value="1"/>
</dbReference>
<dbReference type="InterPro" id="IPR025368">
    <property type="entry name" value="DUF4272"/>
</dbReference>